<feature type="transmembrane region" description="Helical" evidence="1">
    <location>
        <begin position="39"/>
        <end position="59"/>
    </location>
</feature>
<dbReference type="Proteomes" id="UP000539538">
    <property type="component" value="Unassembled WGS sequence"/>
</dbReference>
<comment type="caution">
    <text evidence="2">The sequence shown here is derived from an EMBL/GenBank/DDBJ whole genome shotgun (WGS) entry which is preliminary data.</text>
</comment>
<protein>
    <submittedName>
        <fullName evidence="2">Uncharacterized protein</fullName>
    </submittedName>
</protein>
<evidence type="ECO:0000313" key="3">
    <source>
        <dbReference type="Proteomes" id="UP000539538"/>
    </source>
</evidence>
<name>A0ABR6KYV4_9HYPH</name>
<dbReference type="EMBL" id="JACHOT010000001">
    <property type="protein sequence ID" value="MBB4649596.1"/>
    <property type="molecule type" value="Genomic_DNA"/>
</dbReference>
<proteinExistence type="predicted"/>
<evidence type="ECO:0000313" key="2">
    <source>
        <dbReference type="EMBL" id="MBB4649596.1"/>
    </source>
</evidence>
<evidence type="ECO:0000256" key="1">
    <source>
        <dbReference type="SAM" id="Phobius"/>
    </source>
</evidence>
<keyword evidence="3" id="KW-1185">Reference proteome</keyword>
<feature type="transmembrane region" description="Helical" evidence="1">
    <location>
        <begin position="7"/>
        <end position="27"/>
    </location>
</feature>
<keyword evidence="1" id="KW-0472">Membrane</keyword>
<gene>
    <name evidence="2" type="ORF">GGQ99_001318</name>
</gene>
<reference evidence="2 3" key="1">
    <citation type="submission" date="2020-08" db="EMBL/GenBank/DDBJ databases">
        <title>Genomic Encyclopedia of Type Strains, Phase IV (KMG-IV): sequencing the most valuable type-strain genomes for metagenomic binning, comparative biology and taxonomic classification.</title>
        <authorList>
            <person name="Goeker M."/>
        </authorList>
    </citation>
    <scope>NUCLEOTIDE SEQUENCE [LARGE SCALE GENOMIC DNA]</scope>
    <source>
        <strain evidence="2 3">DSM 7050</strain>
    </source>
</reference>
<organism evidence="2 3">
    <name type="scientific">Aminobacter niigataensis</name>
    <dbReference type="NCBI Taxonomy" id="83265"/>
    <lineage>
        <taxon>Bacteria</taxon>
        <taxon>Pseudomonadati</taxon>
        <taxon>Pseudomonadota</taxon>
        <taxon>Alphaproteobacteria</taxon>
        <taxon>Hyphomicrobiales</taxon>
        <taxon>Phyllobacteriaceae</taxon>
        <taxon>Aminobacter</taxon>
    </lineage>
</organism>
<sequence length="224" mass="25127">MKNSENHLWFAVLVSGALGIILGVAWMDLDHQAKWLYDYQTLITGIAAVGAAFITVSAMSRSEERQQQRHDELMKLNLRADRLRARRAAYPHSEQLEQSTRRLEKAIAAYGQDQGQANDARRQKIRKMLSLRSLIISILHRESIVEAKDLFGSAMAFTLQRIEADFCADAEIFRMAGDYTTSTGGASDYTISLCDMSVERMSDNIADLQAFAGHLNQLAGYYGE</sequence>
<keyword evidence="1" id="KW-1133">Transmembrane helix</keyword>
<dbReference type="RefSeq" id="WP_183261493.1">
    <property type="nucleotide sequence ID" value="NZ_BAAAVZ010000003.1"/>
</dbReference>
<keyword evidence="1" id="KW-0812">Transmembrane</keyword>
<accession>A0ABR6KYV4</accession>